<reference evidence="14 15" key="1">
    <citation type="submission" date="2019-07" db="EMBL/GenBank/DDBJ databases">
        <title>Draft genome of C. aurimucosum strain 2274.</title>
        <authorList>
            <person name="Pacheco L.G.C."/>
            <person name="Aguiar E.R.G.R."/>
            <person name="Santos C.S."/>
            <person name="Rocha D.J.P.G."/>
            <person name="Sant'Anna L.O."/>
            <person name="Mattos-Guaraldi A.L."/>
            <person name="Santos L.S."/>
        </authorList>
    </citation>
    <scope>NUCLEOTIDE SEQUENCE [LARGE SCALE GENOMIC DNA]</scope>
    <source>
        <strain evidence="14 15">2274</strain>
    </source>
</reference>
<dbReference type="InterPro" id="IPR000515">
    <property type="entry name" value="MetI-like"/>
</dbReference>
<feature type="domain" description="ABC transporter" evidence="12">
    <location>
        <begin position="283"/>
        <end position="489"/>
    </location>
</feature>
<evidence type="ECO:0000313" key="14">
    <source>
        <dbReference type="EMBL" id="TRX61601.1"/>
    </source>
</evidence>
<comment type="function">
    <text evidence="10">Part of the ABC transporter complex CysAWTP (TC 3.A.1.6.1) involved in sulfate/thiosulfate import. Probably responsible for the translocation of the substrate across the membrane.</text>
</comment>
<keyword evidence="9 11" id="KW-0472">Membrane</keyword>
<proteinExistence type="inferred from homology"/>
<keyword evidence="15" id="KW-1185">Reference proteome</keyword>
<comment type="subcellular location">
    <subcellularLocation>
        <location evidence="11">Cell membrane</location>
        <topology evidence="11">Multi-pass membrane protein</topology>
    </subcellularLocation>
    <subcellularLocation>
        <location evidence="1">Membrane</location>
        <topology evidence="1">Multi-pass membrane protein</topology>
    </subcellularLocation>
</comment>
<feature type="transmembrane region" description="Helical" evidence="11">
    <location>
        <begin position="135"/>
        <end position="159"/>
    </location>
</feature>
<comment type="similarity">
    <text evidence="11">Belongs to the binding-protein-dependent transport system permease family.</text>
</comment>
<evidence type="ECO:0000259" key="13">
    <source>
        <dbReference type="PROSITE" id="PS50928"/>
    </source>
</evidence>
<comment type="subunit">
    <text evidence="2">The complex is composed of two ATP-binding proteins (CysA), two transmembrane proteins (CysT and CysW) and a solute-binding protein (CysP).</text>
</comment>
<dbReference type="PANTHER" id="PTHR30406:SF8">
    <property type="entry name" value="SULFATE TRANSPORT SYSTEM PERMEASE PROTEIN CYST"/>
    <property type="match status" value="1"/>
</dbReference>
<dbReference type="Pfam" id="PF00528">
    <property type="entry name" value="BPD_transp_1"/>
    <property type="match status" value="1"/>
</dbReference>
<gene>
    <name evidence="14" type="ORF">FNY97_06985</name>
</gene>
<evidence type="ECO:0000256" key="6">
    <source>
        <dbReference type="ARBA" id="ARBA00022840"/>
    </source>
</evidence>
<feature type="transmembrane region" description="Helical" evidence="11">
    <location>
        <begin position="61"/>
        <end position="82"/>
    </location>
</feature>
<dbReference type="PROSITE" id="PS50928">
    <property type="entry name" value="ABC_TM1"/>
    <property type="match status" value="1"/>
</dbReference>
<dbReference type="EMBL" id="VKDK01000009">
    <property type="protein sequence ID" value="TRX61601.1"/>
    <property type="molecule type" value="Genomic_DNA"/>
</dbReference>
<dbReference type="Gene3D" id="3.40.50.300">
    <property type="entry name" value="P-loop containing nucleotide triphosphate hydrolases"/>
    <property type="match status" value="1"/>
</dbReference>
<organism evidence="14 15">
    <name type="scientific">Corynebacterium hiratae</name>
    <dbReference type="NCBI Taxonomy" id="3139423"/>
    <lineage>
        <taxon>Bacteria</taxon>
        <taxon>Bacillati</taxon>
        <taxon>Actinomycetota</taxon>
        <taxon>Actinomycetes</taxon>
        <taxon>Mycobacteriales</taxon>
        <taxon>Corynebacteriaceae</taxon>
        <taxon>Corynebacterium</taxon>
    </lineage>
</organism>
<dbReference type="GO" id="GO:0015419">
    <property type="term" value="F:ABC-type sulfate transporter activity"/>
    <property type="evidence" value="ECO:0007669"/>
    <property type="project" value="InterPro"/>
</dbReference>
<keyword evidence="4 11" id="KW-0812">Transmembrane</keyword>
<feature type="transmembrane region" description="Helical" evidence="11">
    <location>
        <begin position="94"/>
        <end position="115"/>
    </location>
</feature>
<keyword evidence="5" id="KW-0547">Nucleotide-binding</keyword>
<keyword evidence="8" id="KW-0764">Sulfate transport</keyword>
<protein>
    <submittedName>
        <fullName evidence="14">ATP-binding cassette domain-containing protein</fullName>
    </submittedName>
</protein>
<dbReference type="RefSeq" id="WP_144013503.1">
    <property type="nucleotide sequence ID" value="NZ_VKDK01000009.1"/>
</dbReference>
<accession>A0A553FWG4</accession>
<dbReference type="InterPro" id="IPR003439">
    <property type="entry name" value="ABC_transporter-like_ATP-bd"/>
</dbReference>
<dbReference type="PANTHER" id="PTHR30406">
    <property type="entry name" value="SULFATE TRANSPORT SYSTEM PERMEASE PROTEIN"/>
    <property type="match status" value="1"/>
</dbReference>
<dbReference type="Gene3D" id="1.10.3720.10">
    <property type="entry name" value="MetI-like"/>
    <property type="match status" value="1"/>
</dbReference>
<keyword evidence="6 14" id="KW-0067">ATP-binding</keyword>
<dbReference type="SUPFAM" id="SSF52540">
    <property type="entry name" value="P-loop containing nucleoside triphosphate hydrolases"/>
    <property type="match status" value="1"/>
</dbReference>
<evidence type="ECO:0000256" key="5">
    <source>
        <dbReference type="ARBA" id="ARBA00022741"/>
    </source>
</evidence>
<feature type="transmembrane region" description="Helical" evidence="11">
    <location>
        <begin position="17"/>
        <end position="41"/>
    </location>
</feature>
<name>A0A553FWG4_9CORY</name>
<evidence type="ECO:0000256" key="8">
    <source>
        <dbReference type="ARBA" id="ARBA00023032"/>
    </source>
</evidence>
<dbReference type="SMART" id="SM00382">
    <property type="entry name" value="AAA"/>
    <property type="match status" value="1"/>
</dbReference>
<dbReference type="GO" id="GO:0005886">
    <property type="term" value="C:plasma membrane"/>
    <property type="evidence" value="ECO:0007669"/>
    <property type="project" value="UniProtKB-SubCell"/>
</dbReference>
<evidence type="ECO:0000259" key="12">
    <source>
        <dbReference type="PROSITE" id="PS50893"/>
    </source>
</evidence>
<dbReference type="InterPro" id="IPR003593">
    <property type="entry name" value="AAA+_ATPase"/>
</dbReference>
<evidence type="ECO:0000256" key="4">
    <source>
        <dbReference type="ARBA" id="ARBA00022692"/>
    </source>
</evidence>
<evidence type="ECO:0000313" key="15">
    <source>
        <dbReference type="Proteomes" id="UP000320443"/>
    </source>
</evidence>
<feature type="transmembrane region" description="Helical" evidence="11">
    <location>
        <begin position="180"/>
        <end position="202"/>
    </location>
</feature>
<evidence type="ECO:0000256" key="2">
    <source>
        <dbReference type="ARBA" id="ARBA00011779"/>
    </source>
</evidence>
<evidence type="ECO:0000256" key="11">
    <source>
        <dbReference type="RuleBase" id="RU363032"/>
    </source>
</evidence>
<dbReference type="AlphaFoldDB" id="A0A553FWG4"/>
<feature type="domain" description="ABC transmembrane type-1" evidence="13">
    <location>
        <begin position="57"/>
        <end position="259"/>
    </location>
</feature>
<dbReference type="GO" id="GO:0016887">
    <property type="term" value="F:ATP hydrolysis activity"/>
    <property type="evidence" value="ECO:0007669"/>
    <property type="project" value="InterPro"/>
</dbReference>
<dbReference type="GO" id="GO:0005524">
    <property type="term" value="F:ATP binding"/>
    <property type="evidence" value="ECO:0007669"/>
    <property type="project" value="UniProtKB-KW"/>
</dbReference>
<dbReference type="Pfam" id="PF00005">
    <property type="entry name" value="ABC_tran"/>
    <property type="match status" value="1"/>
</dbReference>
<sequence>MSPTFLREQRPRTTRPVIAAGVLAAVYILAPVLALGVRVPWPKLADTLSAPATHDLLRVSLSAAALSTLLSTLLGTCLALWLQQLRRVSHLVRLVVYLPLAMPPVVGGLALTALLGRRGLLGPALEQAGLHVSFAFPGVVAAHLFVTLPFVVVAVDSALRQLDPEVVASARGIGLSAGTILRRIILPTILPAVFTGGALAFARSLGEFGTTITFAGSLPGSTRTMPSGIYLEREVSADNAYALSAVLIGIAILTLTAAGMPLLLRRRREQAVRALQPMDPNALRAATAPLTPPHDLSVTVGDTTTTFRGGRVTAVVGPNGAGKTTLMRFTSGRLQGAHTNAERVVMLSQNPGLPPTATVAQALTMVTKDARRTQELLSAAGLQELGHVSELSGGQAAQVALLRALAARPEVLIVDEPFAAMDVESAARWRHLLRISAADRTTVIVTHSRVDLTTLADDIAVMEAGEVISQGPAERLLEQPTTRFMAELAGVNVLRGSFRGDTFAPDRNGEHWAAFPQTALRFDPIGAQRATGLTATIVADLGSTTLVDIDGQRVTVGQPARTNAPGEAVPVALDASALTVYTRT</sequence>
<evidence type="ECO:0000256" key="7">
    <source>
        <dbReference type="ARBA" id="ARBA00022989"/>
    </source>
</evidence>
<dbReference type="InterPro" id="IPR005667">
    <property type="entry name" value="Sulph_transpt2"/>
</dbReference>
<dbReference type="CDD" id="cd06261">
    <property type="entry name" value="TM_PBP2"/>
    <property type="match status" value="1"/>
</dbReference>
<dbReference type="Proteomes" id="UP000320443">
    <property type="component" value="Unassembled WGS sequence"/>
</dbReference>
<evidence type="ECO:0000256" key="9">
    <source>
        <dbReference type="ARBA" id="ARBA00023136"/>
    </source>
</evidence>
<feature type="transmembrane region" description="Helical" evidence="11">
    <location>
        <begin position="240"/>
        <end position="264"/>
    </location>
</feature>
<dbReference type="PROSITE" id="PS50893">
    <property type="entry name" value="ABC_TRANSPORTER_2"/>
    <property type="match status" value="1"/>
</dbReference>
<dbReference type="InterPro" id="IPR027417">
    <property type="entry name" value="P-loop_NTPase"/>
</dbReference>
<evidence type="ECO:0000256" key="1">
    <source>
        <dbReference type="ARBA" id="ARBA00004141"/>
    </source>
</evidence>
<dbReference type="SUPFAM" id="SSF161098">
    <property type="entry name" value="MetI-like"/>
    <property type="match status" value="1"/>
</dbReference>
<evidence type="ECO:0000256" key="3">
    <source>
        <dbReference type="ARBA" id="ARBA00022448"/>
    </source>
</evidence>
<dbReference type="InterPro" id="IPR035906">
    <property type="entry name" value="MetI-like_sf"/>
</dbReference>
<keyword evidence="3 11" id="KW-0813">Transport</keyword>
<comment type="caution">
    <text evidence="14">The sequence shown here is derived from an EMBL/GenBank/DDBJ whole genome shotgun (WGS) entry which is preliminary data.</text>
</comment>
<evidence type="ECO:0000256" key="10">
    <source>
        <dbReference type="ARBA" id="ARBA00025323"/>
    </source>
</evidence>
<keyword evidence="7 11" id="KW-1133">Transmembrane helix</keyword>